<dbReference type="Pfam" id="PF02782">
    <property type="entry name" value="FGGY_C"/>
    <property type="match status" value="1"/>
</dbReference>
<gene>
    <name evidence="6" type="ORF">T233_01691</name>
</gene>
<keyword evidence="7" id="KW-1185">Reference proteome</keyword>
<reference evidence="6 7" key="1">
    <citation type="journal article" date="2013" name="Genome Announc.">
        <title>High-Quality Draft Genome Sequence of Vagococcus lutrae Strain LBD1, Isolated from the Largemouth Bass Micropterus salmoides.</title>
        <authorList>
            <person name="Lebreton F."/>
            <person name="Valentino M.D."/>
            <person name="Duncan L.B."/>
            <person name="Zeng Q."/>
            <person name="Manson McGuire A."/>
            <person name="Earl A.M."/>
            <person name="Gilmore M.S."/>
        </authorList>
    </citation>
    <scope>NUCLEOTIDE SEQUENCE [LARGE SCALE GENOMIC DNA]</scope>
    <source>
        <strain evidence="6 7">LBD1</strain>
    </source>
</reference>
<dbReference type="InterPro" id="IPR043129">
    <property type="entry name" value="ATPase_NBD"/>
</dbReference>
<feature type="domain" description="Carbohydrate kinase FGGY N-terminal" evidence="4">
    <location>
        <begin position="5"/>
        <end position="240"/>
    </location>
</feature>
<evidence type="ECO:0008006" key="8">
    <source>
        <dbReference type="Google" id="ProtNLM"/>
    </source>
</evidence>
<keyword evidence="3" id="KW-0418">Kinase</keyword>
<dbReference type="PIRSF" id="PIRSF000538">
    <property type="entry name" value="GlpK"/>
    <property type="match status" value="1"/>
</dbReference>
<dbReference type="GO" id="GO:0016301">
    <property type="term" value="F:kinase activity"/>
    <property type="evidence" value="ECO:0007669"/>
    <property type="project" value="UniProtKB-KW"/>
</dbReference>
<dbReference type="PANTHER" id="PTHR43095">
    <property type="entry name" value="SUGAR KINASE"/>
    <property type="match status" value="1"/>
</dbReference>
<dbReference type="InterPro" id="IPR018484">
    <property type="entry name" value="FGGY_N"/>
</dbReference>
<evidence type="ECO:0000259" key="5">
    <source>
        <dbReference type="Pfam" id="PF02782"/>
    </source>
</evidence>
<evidence type="ECO:0000256" key="1">
    <source>
        <dbReference type="ARBA" id="ARBA00009156"/>
    </source>
</evidence>
<name>V6Q9M6_9ENTE</name>
<dbReference type="Gene3D" id="3.30.420.40">
    <property type="match status" value="2"/>
</dbReference>
<keyword evidence="2" id="KW-0808">Transferase</keyword>
<dbReference type="GO" id="GO:0005975">
    <property type="term" value="P:carbohydrate metabolic process"/>
    <property type="evidence" value="ECO:0007669"/>
    <property type="project" value="InterPro"/>
</dbReference>
<feature type="domain" description="Carbohydrate kinase FGGY C-terminal" evidence="5">
    <location>
        <begin position="250"/>
        <end position="409"/>
    </location>
</feature>
<evidence type="ECO:0000259" key="4">
    <source>
        <dbReference type="Pfam" id="PF00370"/>
    </source>
</evidence>
<evidence type="ECO:0000313" key="7">
    <source>
        <dbReference type="Proteomes" id="UP000018126"/>
    </source>
</evidence>
<dbReference type="eggNOG" id="COG1070">
    <property type="taxonomic scope" value="Bacteria"/>
</dbReference>
<dbReference type="InterPro" id="IPR050406">
    <property type="entry name" value="FGGY_Carb_Kinase"/>
</dbReference>
<dbReference type="STRING" id="1408226.T233_01691"/>
<evidence type="ECO:0000256" key="2">
    <source>
        <dbReference type="ARBA" id="ARBA00022679"/>
    </source>
</evidence>
<comment type="caution">
    <text evidence="6">The sequence shown here is derived from an EMBL/GenBank/DDBJ whole genome shotgun (WGS) entry which is preliminary data.</text>
</comment>
<dbReference type="AlphaFoldDB" id="V6Q9M6"/>
<sequence>MEELLLTIDIGTTAIKYDIHGLSHIIFSHSSRLTTFHQKEYAIQHPEEIIRILDQDMKMISHQYPMIREISLSTAMHTVIPYEEENTHEMLLWSDNRATDVIAQFKKDREMSSAFYRKTGTPIHPMSPFAKLLYFKTHHVEWYERVSFWGDLKSFVLDYFTNQLYIDYSTASATGLFNSCSLDWDSDILHFLQISRAQLPKLAHPKESFSISKKTADRLGFNQDVKVRIGASDGCLVALGSFKSTGSPVSLTLGTSGAVRILASQRHLSSTEATFCYYLEEDKWVIGGPSNNGGKVLEWASELLYDDKVKIYDNLNRLIKDDHLLFLPYLQGERAPFWDSSQRAGFYNLSIEHQKPHITQAVIEGVIFNLLYIYKQLGMSGDQNEIVLSGGVFKNKTIAQMTATIFNKVCISSQNVEPSQGLRQWWSQRETTQDNNLTYFPIESERTYYQTKYHQFCLIINKIMDGKTLHF</sequence>
<evidence type="ECO:0000256" key="3">
    <source>
        <dbReference type="ARBA" id="ARBA00022777"/>
    </source>
</evidence>
<accession>V6Q9M6</accession>
<dbReference type="PANTHER" id="PTHR43095:SF2">
    <property type="entry name" value="GLUCONOKINASE"/>
    <property type="match status" value="1"/>
</dbReference>
<dbReference type="SUPFAM" id="SSF53067">
    <property type="entry name" value="Actin-like ATPase domain"/>
    <property type="match status" value="2"/>
</dbReference>
<dbReference type="InterPro" id="IPR018485">
    <property type="entry name" value="FGGY_C"/>
</dbReference>
<dbReference type="PATRIC" id="fig|1408226.3.peg.1651"/>
<proteinExistence type="inferred from homology"/>
<dbReference type="RefSeq" id="WP_023606995.1">
    <property type="nucleotide sequence ID" value="NZ_AYSH01000020.1"/>
</dbReference>
<dbReference type="InterPro" id="IPR000577">
    <property type="entry name" value="Carb_kinase_FGGY"/>
</dbReference>
<dbReference type="CDD" id="cd07770">
    <property type="entry name" value="ASKHA_NBD_FGGY_GntK"/>
    <property type="match status" value="1"/>
</dbReference>
<dbReference type="Pfam" id="PF00370">
    <property type="entry name" value="FGGY_N"/>
    <property type="match status" value="1"/>
</dbReference>
<organism evidence="6 7">
    <name type="scientific">Vagococcus lutrae LBD1</name>
    <dbReference type="NCBI Taxonomy" id="1408226"/>
    <lineage>
        <taxon>Bacteria</taxon>
        <taxon>Bacillati</taxon>
        <taxon>Bacillota</taxon>
        <taxon>Bacilli</taxon>
        <taxon>Lactobacillales</taxon>
        <taxon>Enterococcaceae</taxon>
        <taxon>Vagococcus</taxon>
    </lineage>
</organism>
<dbReference type="Proteomes" id="UP000018126">
    <property type="component" value="Unassembled WGS sequence"/>
</dbReference>
<comment type="similarity">
    <text evidence="1">Belongs to the FGGY kinase family.</text>
</comment>
<protein>
    <recommendedName>
        <fullName evidence="8">Gluconate kinase</fullName>
    </recommendedName>
</protein>
<dbReference type="EMBL" id="AYSH01000020">
    <property type="protein sequence ID" value="EST89243.1"/>
    <property type="molecule type" value="Genomic_DNA"/>
</dbReference>
<evidence type="ECO:0000313" key="6">
    <source>
        <dbReference type="EMBL" id="EST89243.1"/>
    </source>
</evidence>